<reference evidence="5" key="1">
    <citation type="submission" date="2023-07" db="EMBL/GenBank/DDBJ databases">
        <authorList>
            <consortium name="AG Swart"/>
            <person name="Singh M."/>
            <person name="Singh A."/>
            <person name="Seah K."/>
            <person name="Emmerich C."/>
        </authorList>
    </citation>
    <scope>NUCLEOTIDE SEQUENCE</scope>
    <source>
        <strain evidence="5">DP1</strain>
    </source>
</reference>
<evidence type="ECO:0000256" key="1">
    <source>
        <dbReference type="ARBA" id="ARBA00022679"/>
    </source>
</evidence>
<dbReference type="AlphaFoldDB" id="A0AAD2DCB3"/>
<feature type="compositionally biased region" description="Acidic residues" evidence="4">
    <location>
        <begin position="526"/>
        <end position="544"/>
    </location>
</feature>
<dbReference type="CDD" id="cd22967">
    <property type="entry name" value="DD_AK7"/>
    <property type="match status" value="1"/>
</dbReference>
<evidence type="ECO:0000256" key="3">
    <source>
        <dbReference type="ARBA" id="ARBA00022777"/>
    </source>
</evidence>
<keyword evidence="6" id="KW-1185">Reference proteome</keyword>
<dbReference type="GO" id="GO:0006139">
    <property type="term" value="P:nucleobase-containing compound metabolic process"/>
    <property type="evidence" value="ECO:0007669"/>
    <property type="project" value="InterPro"/>
</dbReference>
<dbReference type="GO" id="GO:0005524">
    <property type="term" value="F:ATP binding"/>
    <property type="evidence" value="ECO:0007669"/>
    <property type="project" value="InterPro"/>
</dbReference>
<name>A0AAD2DCB3_EUPCR</name>
<feature type="compositionally biased region" description="Basic and acidic residues" evidence="4">
    <location>
        <begin position="511"/>
        <end position="525"/>
    </location>
</feature>
<evidence type="ECO:0000256" key="2">
    <source>
        <dbReference type="ARBA" id="ARBA00022741"/>
    </source>
</evidence>
<dbReference type="SUPFAM" id="SSF52540">
    <property type="entry name" value="P-loop containing nucleoside triphosphate hydrolases"/>
    <property type="match status" value="1"/>
</dbReference>
<dbReference type="InterPro" id="IPR036291">
    <property type="entry name" value="NAD(P)-bd_dom_sf"/>
</dbReference>
<feature type="compositionally biased region" description="Basic and acidic residues" evidence="4">
    <location>
        <begin position="670"/>
        <end position="692"/>
    </location>
</feature>
<feature type="region of interest" description="Disordered" evidence="4">
    <location>
        <begin position="511"/>
        <end position="544"/>
    </location>
</feature>
<dbReference type="Gene3D" id="3.40.50.720">
    <property type="entry name" value="NAD(P)-binding Rossmann-like Domain"/>
    <property type="match status" value="1"/>
</dbReference>
<dbReference type="PANTHER" id="PTHR23359">
    <property type="entry name" value="NUCLEOTIDE KINASE"/>
    <property type="match status" value="1"/>
</dbReference>
<evidence type="ECO:0000313" key="6">
    <source>
        <dbReference type="Proteomes" id="UP001295684"/>
    </source>
</evidence>
<dbReference type="InterPro" id="IPR000850">
    <property type="entry name" value="Adenylat/UMP-CMP_kin"/>
</dbReference>
<dbReference type="Proteomes" id="UP001295684">
    <property type="component" value="Unassembled WGS sequence"/>
</dbReference>
<gene>
    <name evidence="5" type="ORF">ECRASSUSDP1_LOCUS28815</name>
</gene>
<evidence type="ECO:0000313" key="5">
    <source>
        <dbReference type="EMBL" id="CAI2387186.1"/>
    </source>
</evidence>
<keyword evidence="1" id="KW-0808">Transferase</keyword>
<dbReference type="GO" id="GO:0019205">
    <property type="term" value="F:nucleobase-containing compound kinase activity"/>
    <property type="evidence" value="ECO:0007669"/>
    <property type="project" value="InterPro"/>
</dbReference>
<keyword evidence="2" id="KW-0547">Nucleotide-binding</keyword>
<dbReference type="Pfam" id="PF05186">
    <property type="entry name" value="Dpy-30"/>
    <property type="match status" value="1"/>
</dbReference>
<evidence type="ECO:0008006" key="7">
    <source>
        <dbReference type="Google" id="ProtNLM"/>
    </source>
</evidence>
<evidence type="ECO:0000256" key="4">
    <source>
        <dbReference type="SAM" id="MobiDB-lite"/>
    </source>
</evidence>
<dbReference type="InterPro" id="IPR047499">
    <property type="entry name" value="DD_AK7"/>
</dbReference>
<protein>
    <recommendedName>
        <fullName evidence="7">Adenylate kinase 7</fullName>
    </recommendedName>
</protein>
<comment type="caution">
    <text evidence="5">The sequence shown here is derived from an EMBL/GenBank/DDBJ whole genome shotgun (WGS) entry which is preliminary data.</text>
</comment>
<keyword evidence="3" id="KW-0418">Kinase</keyword>
<dbReference type="EMBL" id="CAMPGE010029703">
    <property type="protein sequence ID" value="CAI2387186.1"/>
    <property type="molecule type" value="Genomic_DNA"/>
</dbReference>
<accession>A0AAD2DCB3</accession>
<dbReference type="SUPFAM" id="SSF51735">
    <property type="entry name" value="NAD(P)-binding Rossmann-fold domains"/>
    <property type="match status" value="1"/>
</dbReference>
<feature type="region of interest" description="Disordered" evidence="4">
    <location>
        <begin position="142"/>
        <end position="162"/>
    </location>
</feature>
<dbReference type="Gene3D" id="3.40.50.300">
    <property type="entry name" value="P-loop containing nucleotide triphosphate hydrolases"/>
    <property type="match status" value="1"/>
</dbReference>
<dbReference type="Gene3D" id="1.20.890.10">
    <property type="entry name" value="cAMP-dependent protein kinase regulatory subunit, dimerization-anchoring domain"/>
    <property type="match status" value="1"/>
</dbReference>
<organism evidence="5 6">
    <name type="scientific">Euplotes crassus</name>
    <dbReference type="NCBI Taxonomy" id="5936"/>
    <lineage>
        <taxon>Eukaryota</taxon>
        <taxon>Sar</taxon>
        <taxon>Alveolata</taxon>
        <taxon>Ciliophora</taxon>
        <taxon>Intramacronucleata</taxon>
        <taxon>Spirotrichea</taxon>
        <taxon>Hypotrichia</taxon>
        <taxon>Euplotida</taxon>
        <taxon>Euplotidae</taxon>
        <taxon>Moneuplotes</taxon>
    </lineage>
</organism>
<dbReference type="InterPro" id="IPR027417">
    <property type="entry name" value="P-loop_NTPase"/>
</dbReference>
<feature type="region of interest" description="Disordered" evidence="4">
    <location>
        <begin position="662"/>
        <end position="692"/>
    </location>
</feature>
<proteinExistence type="predicted"/>
<sequence length="765" mass="87683">MEQEVPKSAAKTETKSADKTSHKKGKIYFINNVNTMVGQSLTEEIRNDHMLLDEKFTHTILGTRCEESTAPIPSGINKIVKKNKTRHWKKYLINSDVMVFDMLTSSFDEVQNAIHVLKTQDYTEEKVLVLISSAVTWVNTPPNKKASRINEEATDTESEVDKQADVENSGIDENGNTIFPFEETDLNARVPSPKFQSLKTLENQALAVMKLKANLKVYVLCSGVIYGNNEEAFFSHFKQAWLQKLPSLPIVGTGDNVIPTIHVKDLSNLVKRVAEVKPPHYYSFAIDRSPGLTQKELVKGISKGVGSGQTHHIELDDVIYEQWTEFLTINIRMKPSSIFNEVYLSEPEQEESHDFPWHCEKGLVENIRKVNEEFNRFHSLAPIRIAINGPPASGKTYYGSKLSEMYDIPHVKITDVVALTSKLEGESGEEIRKFIDSKKDETMEEFEKSKKKGQEINRDDIDVRLPDHHLHTLTKIKLNENVCRNRGFILDGFPKTYVAMCHSFLKKKLKPEAEEPAEEKKKPEGEGDNQPEGEVEEPPIDWDNDYDIDTDVLPKVFINLTGDLDEIKARVKELPEEKTAGSHWDDAGLDRRNGVYKENNIRAEEDFYTKYGIKVYDQNCLEEETKVTENLQQIISDNFSPASIDTPEVKQDVEVLQDYLENLGSAPEQEESKIESDKQKEEEKIQEEKAKTRLERIKEQERELLDARSQPIRQYLMDKVVPFLTEGLIKICKEMPEKPTGELADFLMKRCDERDREEREQLQNT</sequence>
<dbReference type="InterPro" id="IPR007858">
    <property type="entry name" value="Dpy-30_motif"/>
</dbReference>